<dbReference type="InterPro" id="IPR018900">
    <property type="entry name" value="Curli_CsgE"/>
</dbReference>
<dbReference type="GeneID" id="97168480"/>
<evidence type="ECO:0000313" key="7">
    <source>
        <dbReference type="Proteomes" id="UP000218102"/>
    </source>
</evidence>
<sequence length="133" mass="15285">MSRLAALCLGLLLVAVLATSARAGDEDEMQGFIVDNTISHIGHDFYYYFADRLRATSRLDFNLVVRERPDARWGSLVTVEFEREVVYRRFLPPNTTELKDEAVAAADLVKQQIIQRKLQRLLQDTTDLERDEL</sequence>
<dbReference type="RefSeq" id="WP_013972855.1">
    <property type="nucleotide sequence ID" value="NZ_CP010359.1"/>
</dbReference>
<name>A0A099N2J0_PSEDL</name>
<evidence type="ECO:0000256" key="4">
    <source>
        <dbReference type="SAM" id="SignalP"/>
    </source>
</evidence>
<keyword evidence="8" id="KW-1185">Reference proteome</keyword>
<comment type="function">
    <text evidence="1">May be involved in the biogenesis of curli organelles.</text>
</comment>
<accession>A0A099N2J0</accession>
<dbReference type="EMBL" id="PJCJ01000001">
    <property type="protein sequence ID" value="PLV16815.1"/>
    <property type="molecule type" value="Genomic_DNA"/>
</dbReference>
<proteinExistence type="predicted"/>
<evidence type="ECO:0000256" key="2">
    <source>
        <dbReference type="ARBA" id="ARBA00014024"/>
    </source>
</evidence>
<gene>
    <name evidence="5" type="ORF">CMV24_27330</name>
    <name evidence="6" type="ORF">CXG47_01340</name>
</gene>
<dbReference type="Proteomes" id="UP000234744">
    <property type="component" value="Unassembled WGS sequence"/>
</dbReference>
<dbReference type="STRING" id="1215115.GCA_000688275_04624"/>
<organism evidence="5 7">
    <name type="scientific">Pseudomonas plecoglossicida</name>
    <dbReference type="NCBI Taxonomy" id="70775"/>
    <lineage>
        <taxon>Bacteria</taxon>
        <taxon>Pseudomonadati</taxon>
        <taxon>Pseudomonadota</taxon>
        <taxon>Gammaproteobacteria</taxon>
        <taxon>Pseudomonadales</taxon>
        <taxon>Pseudomonadaceae</taxon>
        <taxon>Pseudomonas</taxon>
    </lineage>
</organism>
<comment type="caution">
    <text evidence="5">The sequence shown here is derived from an EMBL/GenBank/DDBJ whole genome shotgun (WGS) entry which is preliminary data.</text>
</comment>
<evidence type="ECO:0000313" key="5">
    <source>
        <dbReference type="EMBL" id="PBJ92414.1"/>
    </source>
</evidence>
<feature type="chain" id="PRO_5015032150" description="Curli production assembly/transport component CsgE" evidence="4">
    <location>
        <begin position="24"/>
        <end position="133"/>
    </location>
</feature>
<dbReference type="EMBL" id="NTME01000050">
    <property type="protein sequence ID" value="PBJ92414.1"/>
    <property type="molecule type" value="Genomic_DNA"/>
</dbReference>
<feature type="signal peptide" evidence="4">
    <location>
        <begin position="1"/>
        <end position="23"/>
    </location>
</feature>
<evidence type="ECO:0000256" key="1">
    <source>
        <dbReference type="ARBA" id="ARBA00003989"/>
    </source>
</evidence>
<dbReference type="NCBIfam" id="NF007701">
    <property type="entry name" value="PRK10386.1"/>
    <property type="match status" value="1"/>
</dbReference>
<dbReference type="Pfam" id="PF10627">
    <property type="entry name" value="CsgE"/>
    <property type="match status" value="1"/>
</dbReference>
<evidence type="ECO:0000313" key="6">
    <source>
        <dbReference type="EMBL" id="PLV16815.1"/>
    </source>
</evidence>
<dbReference type="AlphaFoldDB" id="A0A099N2J0"/>
<dbReference type="KEGG" id="ppj:RK21_01710"/>
<reference evidence="5 7" key="1">
    <citation type="submission" date="2017-09" db="EMBL/GenBank/DDBJ databases">
        <authorList>
            <person name="Ehlers B."/>
            <person name="Leendertz F.H."/>
        </authorList>
    </citation>
    <scope>NUCLEOTIDE SEQUENCE [LARGE SCALE GENOMIC DNA]</scope>
    <source>
        <strain evidence="5 7">DJ-1</strain>
    </source>
</reference>
<protein>
    <recommendedName>
        <fullName evidence="2">Curli production assembly/transport component CsgE</fullName>
    </recommendedName>
</protein>
<keyword evidence="3 4" id="KW-0732">Signal</keyword>
<dbReference type="Proteomes" id="UP000218102">
    <property type="component" value="Unassembled WGS sequence"/>
</dbReference>
<reference evidence="6 8" key="2">
    <citation type="submission" date="2017-12" db="EMBL/GenBank/DDBJ databases">
        <title>Detection of the carbapenemase gene blaVIM-5 in members of the Pseudomonas putida group isolated from polluted Nigerian wetlands.</title>
        <authorList>
            <person name="Adelowo O."/>
            <person name="Vollmers J."/>
            <person name="Maeusezahl I."/>
            <person name="Kaster A.-K."/>
            <person name="Mueller J.A."/>
        </authorList>
    </citation>
    <scope>NUCLEOTIDE SEQUENCE [LARGE SCALE GENOMIC DNA]</scope>
    <source>
        <strain evidence="6 8">MR69</strain>
    </source>
</reference>
<evidence type="ECO:0000313" key="8">
    <source>
        <dbReference type="Proteomes" id="UP000234744"/>
    </source>
</evidence>
<evidence type="ECO:0000256" key="3">
    <source>
        <dbReference type="ARBA" id="ARBA00022729"/>
    </source>
</evidence>